<evidence type="ECO:0000313" key="1">
    <source>
        <dbReference type="EMBL" id="KAF3338910.1"/>
    </source>
</evidence>
<accession>A0A833VRM6</accession>
<evidence type="ECO:0000313" key="2">
    <source>
        <dbReference type="Proteomes" id="UP000623129"/>
    </source>
</evidence>
<dbReference type="InterPro" id="IPR049306">
    <property type="entry name" value="GLV1-2"/>
</dbReference>
<gene>
    <name evidence="1" type="ORF">FCM35_KLT16381</name>
</gene>
<organism evidence="1 2">
    <name type="scientific">Carex littledalei</name>
    <dbReference type="NCBI Taxonomy" id="544730"/>
    <lineage>
        <taxon>Eukaryota</taxon>
        <taxon>Viridiplantae</taxon>
        <taxon>Streptophyta</taxon>
        <taxon>Embryophyta</taxon>
        <taxon>Tracheophyta</taxon>
        <taxon>Spermatophyta</taxon>
        <taxon>Magnoliopsida</taxon>
        <taxon>Liliopsida</taxon>
        <taxon>Poales</taxon>
        <taxon>Cyperaceae</taxon>
        <taxon>Cyperoideae</taxon>
        <taxon>Cariceae</taxon>
        <taxon>Carex</taxon>
        <taxon>Carex subgen. Euthyceras</taxon>
    </lineage>
</organism>
<protein>
    <submittedName>
        <fullName evidence="1">Uncharacterized protein</fullName>
    </submittedName>
</protein>
<sequence>MIMGFEDVLWKAGNNRKLLMKSPIVSTKEKIRKEEASTKKYGTKPDDVLDIAGMDYSPAKRKPPIHN</sequence>
<dbReference type="OrthoDB" id="678894at2759"/>
<reference evidence="1" key="1">
    <citation type="submission" date="2020-01" db="EMBL/GenBank/DDBJ databases">
        <title>Genome sequence of Kobresia littledalei, the first chromosome-level genome in the family Cyperaceae.</title>
        <authorList>
            <person name="Qu G."/>
        </authorList>
    </citation>
    <scope>NUCLEOTIDE SEQUENCE</scope>
    <source>
        <strain evidence="1">C.B.Clarke</strain>
        <tissue evidence="1">Leaf</tissue>
    </source>
</reference>
<dbReference type="AlphaFoldDB" id="A0A833VRM6"/>
<dbReference type="Pfam" id="PF21529">
    <property type="entry name" value="GLV1-2"/>
    <property type="match status" value="1"/>
</dbReference>
<name>A0A833VRM6_9POAL</name>
<dbReference type="EMBL" id="SWLB01000004">
    <property type="protein sequence ID" value="KAF3338910.1"/>
    <property type="molecule type" value="Genomic_DNA"/>
</dbReference>
<proteinExistence type="predicted"/>
<keyword evidence="2" id="KW-1185">Reference proteome</keyword>
<dbReference type="Proteomes" id="UP000623129">
    <property type="component" value="Unassembled WGS sequence"/>
</dbReference>
<comment type="caution">
    <text evidence="1">The sequence shown here is derived from an EMBL/GenBank/DDBJ whole genome shotgun (WGS) entry which is preliminary data.</text>
</comment>